<evidence type="ECO:0000313" key="1">
    <source>
        <dbReference type="EMBL" id="KAF6238742.1"/>
    </source>
</evidence>
<comment type="caution">
    <text evidence="1">The sequence shown here is derived from an EMBL/GenBank/DDBJ whole genome shotgun (WGS) entry which is preliminary data.</text>
</comment>
<dbReference type="Proteomes" id="UP000578531">
    <property type="component" value="Unassembled WGS sequence"/>
</dbReference>
<protein>
    <submittedName>
        <fullName evidence="1">Uncharacterized protein</fullName>
    </submittedName>
</protein>
<name>A0A8H6G1J9_9LECA</name>
<reference evidence="1 2" key="1">
    <citation type="journal article" date="2020" name="Genomics">
        <title>Complete, high-quality genomes from long-read metagenomic sequencing of two wolf lichen thalli reveals enigmatic genome architecture.</title>
        <authorList>
            <person name="McKenzie S.K."/>
            <person name="Walston R.F."/>
            <person name="Allen J.L."/>
        </authorList>
    </citation>
    <scope>NUCLEOTIDE SEQUENCE [LARGE SCALE GENOMIC DNA]</scope>
    <source>
        <strain evidence="1">WasteWater2</strain>
    </source>
</reference>
<dbReference type="RefSeq" id="XP_037168041.1">
    <property type="nucleotide sequence ID" value="XM_037305176.1"/>
</dbReference>
<dbReference type="AlphaFoldDB" id="A0A8H6G1J9"/>
<dbReference type="EMBL" id="JACCJC010000008">
    <property type="protein sequence ID" value="KAF6238742.1"/>
    <property type="molecule type" value="Genomic_DNA"/>
</dbReference>
<organism evidence="1 2">
    <name type="scientific">Letharia columbiana</name>
    <dbReference type="NCBI Taxonomy" id="112416"/>
    <lineage>
        <taxon>Eukaryota</taxon>
        <taxon>Fungi</taxon>
        <taxon>Dikarya</taxon>
        <taxon>Ascomycota</taxon>
        <taxon>Pezizomycotina</taxon>
        <taxon>Lecanoromycetes</taxon>
        <taxon>OSLEUM clade</taxon>
        <taxon>Lecanoromycetidae</taxon>
        <taxon>Lecanorales</taxon>
        <taxon>Lecanorineae</taxon>
        <taxon>Parmeliaceae</taxon>
        <taxon>Letharia</taxon>
    </lineage>
</organism>
<sequence>MEYVLLFNSAGSNRQQQLLRSCVLIMWIHGPWIINTLNRSDVQMQMSPLTLLAHLQLFAEQKALEQLKVAVESTLYERLHNKNDKTHELDNGDSDGTI</sequence>
<dbReference type="GeneID" id="59284917"/>
<keyword evidence="2" id="KW-1185">Reference proteome</keyword>
<accession>A0A8H6G1J9</accession>
<evidence type="ECO:0000313" key="2">
    <source>
        <dbReference type="Proteomes" id="UP000578531"/>
    </source>
</evidence>
<proteinExistence type="predicted"/>
<gene>
    <name evidence="1" type="ORF">HO173_003248</name>
</gene>